<dbReference type="EMBL" id="CAJNNV010012771">
    <property type="protein sequence ID" value="CAE8601081.1"/>
    <property type="molecule type" value="Genomic_DNA"/>
</dbReference>
<name>A0A813EG08_POLGL</name>
<protein>
    <submittedName>
        <fullName evidence="2">Uncharacterized protein</fullName>
    </submittedName>
</protein>
<keyword evidence="1" id="KW-0677">Repeat</keyword>
<reference evidence="2" key="1">
    <citation type="submission" date="2021-02" db="EMBL/GenBank/DDBJ databases">
        <authorList>
            <person name="Dougan E. K."/>
            <person name="Rhodes N."/>
            <person name="Thang M."/>
            <person name="Chan C."/>
        </authorList>
    </citation>
    <scope>NUCLEOTIDE SEQUENCE</scope>
</reference>
<evidence type="ECO:0000256" key="1">
    <source>
        <dbReference type="ARBA" id="ARBA00022737"/>
    </source>
</evidence>
<comment type="caution">
    <text evidence="2">The sequence shown here is derived from an EMBL/GenBank/DDBJ whole genome shotgun (WGS) entry which is preliminary data.</text>
</comment>
<dbReference type="InterPro" id="IPR011990">
    <property type="entry name" value="TPR-like_helical_dom_sf"/>
</dbReference>
<dbReference type="PANTHER" id="PTHR47447:SF17">
    <property type="entry name" value="OS12G0638900 PROTEIN"/>
    <property type="match status" value="1"/>
</dbReference>
<dbReference type="Proteomes" id="UP000654075">
    <property type="component" value="Unassembled WGS sequence"/>
</dbReference>
<organism evidence="2 3">
    <name type="scientific">Polarella glacialis</name>
    <name type="common">Dinoflagellate</name>
    <dbReference type="NCBI Taxonomy" id="89957"/>
    <lineage>
        <taxon>Eukaryota</taxon>
        <taxon>Sar</taxon>
        <taxon>Alveolata</taxon>
        <taxon>Dinophyceae</taxon>
        <taxon>Suessiales</taxon>
        <taxon>Suessiaceae</taxon>
        <taxon>Polarella</taxon>
    </lineage>
</organism>
<feature type="non-terminal residue" evidence="2">
    <location>
        <position position="317"/>
    </location>
</feature>
<dbReference type="PANTHER" id="PTHR47447">
    <property type="entry name" value="OS03G0856100 PROTEIN"/>
    <property type="match status" value="1"/>
</dbReference>
<dbReference type="AlphaFoldDB" id="A0A813EG08"/>
<evidence type="ECO:0000313" key="3">
    <source>
        <dbReference type="Proteomes" id="UP000654075"/>
    </source>
</evidence>
<sequence>MDMMPTAVNNDFRASCDWPMQSEPEDGERCTDKDLVEGQKIAQRPLPTLVSFNAALSACERAGLWRPALILLQLLTTRLANTPLEGLRPDSATLNSAMSACEKGQQWQRALAILPLYRHSRRPSLGSGGLAQESAGPVRTPVTYGAAVSACVAGLAWELALVLLQEMRASSLPADLVVRNAALGACGGAWAWRQSLALAAEHRYTDVVGRSAAATALERAGQSRRAVPLLWPPAAGQLLEQHALLLARGLQGHQGCVVRLLWAAELVGSCGGDGRHQAGTAGLPTAFGTSDEWLRSVNNLGARGIRHALELQGISDR</sequence>
<keyword evidence="3" id="KW-1185">Reference proteome</keyword>
<dbReference type="Gene3D" id="1.25.40.10">
    <property type="entry name" value="Tetratricopeptide repeat domain"/>
    <property type="match status" value="1"/>
</dbReference>
<evidence type="ECO:0000313" key="2">
    <source>
        <dbReference type="EMBL" id="CAE8601081.1"/>
    </source>
</evidence>
<gene>
    <name evidence="2" type="ORF">PGLA1383_LOCUS19378</name>
</gene>
<accession>A0A813EG08</accession>
<proteinExistence type="predicted"/>